<protein>
    <submittedName>
        <fullName evidence="2">Adenylate cyclase 1</fullName>
        <ecNumber evidence="2">4.6.1.1</ecNumber>
    </submittedName>
</protein>
<organism evidence="2 3">
    <name type="scientific">Ascidiaceihabitans donghaensis</name>
    <dbReference type="NCBI Taxonomy" id="1510460"/>
    <lineage>
        <taxon>Bacteria</taxon>
        <taxon>Pseudomonadati</taxon>
        <taxon>Pseudomonadota</taxon>
        <taxon>Alphaproteobacteria</taxon>
        <taxon>Rhodobacterales</taxon>
        <taxon>Paracoccaceae</taxon>
        <taxon>Ascidiaceihabitans</taxon>
    </lineage>
</organism>
<proteinExistence type="predicted"/>
<keyword evidence="3" id="KW-1185">Reference proteome</keyword>
<dbReference type="InterPro" id="IPR050697">
    <property type="entry name" value="Adenylyl/Guanylyl_Cyclase_3/4"/>
</dbReference>
<dbReference type="PANTHER" id="PTHR43081">
    <property type="entry name" value="ADENYLATE CYCLASE, TERMINAL-DIFFERENTIATION SPECIFIC-RELATED"/>
    <property type="match status" value="1"/>
</dbReference>
<evidence type="ECO:0000259" key="1">
    <source>
        <dbReference type="PROSITE" id="PS50125"/>
    </source>
</evidence>
<dbReference type="Proteomes" id="UP000244880">
    <property type="component" value="Unassembled WGS sequence"/>
</dbReference>
<dbReference type="GO" id="GO:0035556">
    <property type="term" value="P:intracellular signal transduction"/>
    <property type="evidence" value="ECO:0007669"/>
    <property type="project" value="InterPro"/>
</dbReference>
<dbReference type="GO" id="GO:0006171">
    <property type="term" value="P:cAMP biosynthetic process"/>
    <property type="evidence" value="ECO:0007669"/>
    <property type="project" value="TreeGrafter"/>
</dbReference>
<dbReference type="SUPFAM" id="SSF55073">
    <property type="entry name" value="Nucleotide cyclase"/>
    <property type="match status" value="1"/>
</dbReference>
<name>A0A2R8BFL0_9RHOB</name>
<dbReference type="PANTHER" id="PTHR43081:SF11">
    <property type="entry name" value="BLR2264 PROTEIN"/>
    <property type="match status" value="1"/>
</dbReference>
<dbReference type="SMART" id="SM00044">
    <property type="entry name" value="CYCc"/>
    <property type="match status" value="1"/>
</dbReference>
<dbReference type="EC" id="4.6.1.1" evidence="2"/>
<keyword evidence="2" id="KW-0456">Lyase</keyword>
<reference evidence="2 3" key="1">
    <citation type="submission" date="2018-03" db="EMBL/GenBank/DDBJ databases">
        <authorList>
            <person name="Keele B.F."/>
        </authorList>
    </citation>
    <scope>NUCLEOTIDE SEQUENCE [LARGE SCALE GENOMIC DNA]</scope>
    <source>
        <strain evidence="2 3">CECT 8599</strain>
    </source>
</reference>
<dbReference type="AlphaFoldDB" id="A0A2R8BFL0"/>
<dbReference type="Gene3D" id="3.30.70.1230">
    <property type="entry name" value="Nucleotide cyclase"/>
    <property type="match status" value="1"/>
</dbReference>
<feature type="domain" description="Guanylate cyclase" evidence="1">
    <location>
        <begin position="222"/>
        <end position="357"/>
    </location>
</feature>
<dbReference type="PROSITE" id="PS50125">
    <property type="entry name" value="GUANYLATE_CYCLASE_2"/>
    <property type="match status" value="1"/>
</dbReference>
<dbReference type="GO" id="GO:0004016">
    <property type="term" value="F:adenylate cyclase activity"/>
    <property type="evidence" value="ECO:0007669"/>
    <property type="project" value="UniProtKB-EC"/>
</dbReference>
<dbReference type="RefSeq" id="WP_108828842.1">
    <property type="nucleotide sequence ID" value="NZ_OMOR01000001.1"/>
</dbReference>
<dbReference type="CDD" id="cd07302">
    <property type="entry name" value="CHD"/>
    <property type="match status" value="1"/>
</dbReference>
<dbReference type="EMBL" id="OMOR01000001">
    <property type="protein sequence ID" value="SPH21799.1"/>
    <property type="molecule type" value="Genomic_DNA"/>
</dbReference>
<dbReference type="Pfam" id="PF00211">
    <property type="entry name" value="Guanylate_cyc"/>
    <property type="match status" value="1"/>
</dbReference>
<gene>
    <name evidence="2" type="primary">cyaA_3</name>
    <name evidence="2" type="ORF">ASD8599_02548</name>
</gene>
<evidence type="ECO:0000313" key="3">
    <source>
        <dbReference type="Proteomes" id="UP000244880"/>
    </source>
</evidence>
<dbReference type="InterPro" id="IPR001054">
    <property type="entry name" value="A/G_cyclase"/>
</dbReference>
<dbReference type="InterPro" id="IPR029787">
    <property type="entry name" value="Nucleotide_cyclase"/>
</dbReference>
<accession>A0A2R8BFL0</accession>
<sequence>MSDLSDTIISWLNDQALTDDDLSITLSGLAKRLLDGGIPVARINVGRSLLHPTIVAINAEWNVDVPHVEVSSIPRKFVHSGLFDNTPFGDIVARRVHSIHADLKDPAVLAQYPMYEKFKQDGIIGYAAFGRHFGKDIGAQKGIGFDFNGAAVSFSTRRFSGFSDADVDTLDRIIPALCVCSRVHNDTFLMQATLETYLGRHSAGQVLSGKIERGEGEIIECAILYSDLKGSLGLSQTMDMNSYFDTVNAYFDCTARAVTEHGGEVLKFIGDGVLAIFPIDNTTRPRANMCAAALSSAQEAFARAAHENITRATNNLPPLEFGIALHVGEVLYGNVGTESRLDFTATGPAVGLAARVEAHTRSADTPLLATEDFANACPTPAAPLKPANLPGFTQPVALATYPI</sequence>
<dbReference type="OrthoDB" id="4565346at2"/>
<evidence type="ECO:0000313" key="2">
    <source>
        <dbReference type="EMBL" id="SPH21799.1"/>
    </source>
</evidence>